<protein>
    <submittedName>
        <fullName evidence="7">MFS transporter</fullName>
    </submittedName>
</protein>
<gene>
    <name evidence="7" type="ORF">KZY68_07065</name>
</gene>
<feature type="transmembrane region" description="Helical" evidence="6">
    <location>
        <begin position="327"/>
        <end position="353"/>
    </location>
</feature>
<proteinExistence type="predicted"/>
<dbReference type="GO" id="GO:0016020">
    <property type="term" value="C:membrane"/>
    <property type="evidence" value="ECO:0007669"/>
    <property type="project" value="UniProtKB-SubCell"/>
</dbReference>
<accession>A0AAW4NSD5</accession>
<evidence type="ECO:0000256" key="6">
    <source>
        <dbReference type="SAM" id="Phobius"/>
    </source>
</evidence>
<evidence type="ECO:0000313" key="8">
    <source>
        <dbReference type="Proteomes" id="UP001196873"/>
    </source>
</evidence>
<dbReference type="AlphaFoldDB" id="A0AAW4NSD5"/>
<dbReference type="EMBL" id="JAHXRF010000009">
    <property type="protein sequence ID" value="MBW4865771.1"/>
    <property type="molecule type" value="Genomic_DNA"/>
</dbReference>
<feature type="transmembrane region" description="Helical" evidence="6">
    <location>
        <begin position="365"/>
        <end position="386"/>
    </location>
</feature>
<dbReference type="PANTHER" id="PTHR12778:SF10">
    <property type="entry name" value="MAJOR FACILITATOR SUPERFAMILY DOMAIN-CONTAINING PROTEIN 3"/>
    <property type="match status" value="1"/>
</dbReference>
<keyword evidence="3 6" id="KW-0812">Transmembrane</keyword>
<evidence type="ECO:0000256" key="3">
    <source>
        <dbReference type="ARBA" id="ARBA00022692"/>
    </source>
</evidence>
<evidence type="ECO:0000313" key="7">
    <source>
        <dbReference type="EMBL" id="MBW4865771.1"/>
    </source>
</evidence>
<dbReference type="Pfam" id="PF07690">
    <property type="entry name" value="MFS_1"/>
    <property type="match status" value="1"/>
</dbReference>
<feature type="transmembrane region" description="Helical" evidence="6">
    <location>
        <begin position="392"/>
        <end position="413"/>
    </location>
</feature>
<dbReference type="InterPro" id="IPR011701">
    <property type="entry name" value="MFS"/>
</dbReference>
<feature type="transmembrane region" description="Helical" evidence="6">
    <location>
        <begin position="78"/>
        <end position="97"/>
    </location>
</feature>
<dbReference type="RefSeq" id="WP_219426440.1">
    <property type="nucleotide sequence ID" value="NZ_JAHXQY010000017.1"/>
</dbReference>
<evidence type="ECO:0000256" key="1">
    <source>
        <dbReference type="ARBA" id="ARBA00004141"/>
    </source>
</evidence>
<evidence type="ECO:0000256" key="5">
    <source>
        <dbReference type="ARBA" id="ARBA00023136"/>
    </source>
</evidence>
<keyword evidence="2" id="KW-0813">Transport</keyword>
<organism evidence="7 8">
    <name type="scientific">Segatella salivae</name>
    <dbReference type="NCBI Taxonomy" id="228604"/>
    <lineage>
        <taxon>Bacteria</taxon>
        <taxon>Pseudomonadati</taxon>
        <taxon>Bacteroidota</taxon>
        <taxon>Bacteroidia</taxon>
        <taxon>Bacteroidales</taxon>
        <taxon>Prevotellaceae</taxon>
        <taxon>Segatella</taxon>
    </lineage>
</organism>
<reference evidence="7" key="1">
    <citation type="submission" date="2021-07" db="EMBL/GenBank/DDBJ databases">
        <title>Genomic diversity and antimicrobial resistance of Prevotella spp. isolated from chronic lung disease airways.</title>
        <authorList>
            <person name="Webb K.A."/>
            <person name="Olagoke O.S."/>
            <person name="Baird T."/>
            <person name="Neill J."/>
            <person name="Pham A."/>
            <person name="Wells T.J."/>
            <person name="Ramsay K.A."/>
            <person name="Bell S.C."/>
            <person name="Sarovich D.S."/>
            <person name="Price E.P."/>
        </authorList>
    </citation>
    <scope>NUCLEOTIDE SEQUENCE</scope>
    <source>
        <strain evidence="7">SCHI0047.S.3</strain>
    </source>
</reference>
<feature type="transmembrane region" description="Helical" evidence="6">
    <location>
        <begin position="272"/>
        <end position="294"/>
    </location>
</feature>
<dbReference type="PANTHER" id="PTHR12778">
    <property type="entry name" value="SOLUTE CARRIER FAMILY 33 ACETYL-COA TRANSPORTER -RELATED"/>
    <property type="match status" value="1"/>
</dbReference>
<feature type="transmembrane region" description="Helical" evidence="6">
    <location>
        <begin position="216"/>
        <end position="239"/>
    </location>
</feature>
<evidence type="ECO:0000256" key="4">
    <source>
        <dbReference type="ARBA" id="ARBA00022989"/>
    </source>
</evidence>
<dbReference type="Proteomes" id="UP001196873">
    <property type="component" value="Unassembled WGS sequence"/>
</dbReference>
<comment type="subcellular location">
    <subcellularLocation>
        <location evidence="1">Membrane</location>
        <topology evidence="1">Multi-pass membrane protein</topology>
    </subcellularLocation>
</comment>
<feature type="transmembrane region" description="Helical" evidence="6">
    <location>
        <begin position="301"/>
        <end position="321"/>
    </location>
</feature>
<dbReference type="GO" id="GO:0022857">
    <property type="term" value="F:transmembrane transporter activity"/>
    <property type="evidence" value="ECO:0007669"/>
    <property type="project" value="InterPro"/>
</dbReference>
<keyword evidence="4 6" id="KW-1133">Transmembrane helix</keyword>
<feature type="transmembrane region" description="Helical" evidence="6">
    <location>
        <begin position="147"/>
        <end position="168"/>
    </location>
</feature>
<evidence type="ECO:0000256" key="2">
    <source>
        <dbReference type="ARBA" id="ARBA00022448"/>
    </source>
</evidence>
<keyword evidence="5 6" id="KW-0472">Membrane</keyword>
<dbReference type="InterPro" id="IPR004752">
    <property type="entry name" value="AmpG_permease/AT-1"/>
</dbReference>
<feature type="transmembrane region" description="Helical" evidence="6">
    <location>
        <begin position="174"/>
        <end position="195"/>
    </location>
</feature>
<name>A0AAW4NSD5_9BACT</name>
<feature type="transmembrane region" description="Helical" evidence="6">
    <location>
        <begin position="12"/>
        <end position="35"/>
    </location>
</feature>
<comment type="caution">
    <text evidence="7">The sequence shown here is derived from an EMBL/GenBank/DDBJ whole genome shotgun (WGS) entry which is preliminary data.</text>
</comment>
<sequence length="427" mass="48568">MRNSSPWTWIPSLYFAEGLPYIAVTVLAIEIYMQLGLTDAEVTFYTSWLYLPWVIKPFWSPFLELYQTKRWWITAMELFLGAAFAGVAFTIHASWWLQGTICFFWMIAFSSATHDVAADGLYMMGLEQHDQAFFVGIRSLFYRLSMVLGKGVLIMLAGVFQVMFRYQIRYSWSLIFYGMTGLFIAFYLYHSYVLPRPKEDTDRAIRRNAQDILREFVMTFVSFFAKKQIIIAVLFLLLFRLPEALLTPVSQLFLQALPSKGGLGLSPQEFGLVNGTVGVIGFLVGGIIGGMLISRDGLKKWLWPMTLAITIPNLTYVYLAYVMPENLMLINVCVAIENLGYGFGFSAYMLFMIYFSQGEHKTSHYALCTGLMALSMMLPGLFAGALAQTAGYRLFFIIVMISCLLPFCVASFLKIDANFGKKEREEE</sequence>
<feature type="transmembrane region" description="Helical" evidence="6">
    <location>
        <begin position="47"/>
        <end position="66"/>
    </location>
</feature>
<feature type="transmembrane region" description="Helical" evidence="6">
    <location>
        <begin position="103"/>
        <end position="126"/>
    </location>
</feature>